<dbReference type="InterPro" id="IPR017562">
    <property type="entry name" value="Cyt_c_biogenesis_CcsA"/>
</dbReference>
<keyword evidence="13" id="KW-1185">Reference proteome</keyword>
<dbReference type="InterPro" id="IPR002541">
    <property type="entry name" value="Cyt_c_assembly"/>
</dbReference>
<evidence type="ECO:0000313" key="13">
    <source>
        <dbReference type="Proteomes" id="UP000507962"/>
    </source>
</evidence>
<dbReference type="GO" id="GO:0015232">
    <property type="term" value="F:heme transmembrane transporter activity"/>
    <property type="evidence" value="ECO:0007669"/>
    <property type="project" value="InterPro"/>
</dbReference>
<keyword evidence="5 10" id="KW-0812">Transmembrane</keyword>
<organism evidence="12 13">
    <name type="scientific">Desulfoluna butyratoxydans</name>
    <dbReference type="NCBI Taxonomy" id="231438"/>
    <lineage>
        <taxon>Bacteria</taxon>
        <taxon>Pseudomonadati</taxon>
        <taxon>Thermodesulfobacteriota</taxon>
        <taxon>Desulfobacteria</taxon>
        <taxon>Desulfobacterales</taxon>
        <taxon>Desulfolunaceae</taxon>
        <taxon>Desulfoluna</taxon>
    </lineage>
</organism>
<evidence type="ECO:0000256" key="7">
    <source>
        <dbReference type="ARBA" id="ARBA00022989"/>
    </source>
</evidence>
<dbReference type="EMBL" id="CAADHO010000003">
    <property type="protein sequence ID" value="VFQ44782.1"/>
    <property type="molecule type" value="Genomic_DNA"/>
</dbReference>
<protein>
    <recommendedName>
        <fullName evidence="4">Heme exporter protein C</fullName>
    </recommendedName>
</protein>
<keyword evidence="6" id="KW-0201">Cytochrome c-type biogenesis</keyword>
<keyword evidence="8" id="KW-0793">Thylakoid</keyword>
<feature type="transmembrane region" description="Helical" evidence="10">
    <location>
        <begin position="135"/>
        <end position="161"/>
    </location>
</feature>
<dbReference type="InterPro" id="IPR045062">
    <property type="entry name" value="Cyt_c_biogenesis_CcsA/CcmC"/>
</dbReference>
<evidence type="ECO:0000256" key="3">
    <source>
        <dbReference type="ARBA" id="ARBA00005840"/>
    </source>
</evidence>
<evidence type="ECO:0000259" key="11">
    <source>
        <dbReference type="Pfam" id="PF01578"/>
    </source>
</evidence>
<keyword evidence="7 10" id="KW-1133">Transmembrane helix</keyword>
<evidence type="ECO:0000256" key="5">
    <source>
        <dbReference type="ARBA" id="ARBA00022692"/>
    </source>
</evidence>
<feature type="transmembrane region" description="Helical" evidence="10">
    <location>
        <begin position="217"/>
        <end position="235"/>
    </location>
</feature>
<evidence type="ECO:0000256" key="8">
    <source>
        <dbReference type="ARBA" id="ARBA00023078"/>
    </source>
</evidence>
<dbReference type="PANTHER" id="PTHR30071">
    <property type="entry name" value="HEME EXPORTER PROTEIN C"/>
    <property type="match status" value="1"/>
</dbReference>
<evidence type="ECO:0000256" key="4">
    <source>
        <dbReference type="ARBA" id="ARBA00016463"/>
    </source>
</evidence>
<feature type="transmembrane region" description="Helical" evidence="10">
    <location>
        <begin position="71"/>
        <end position="89"/>
    </location>
</feature>
<dbReference type="Pfam" id="PF01578">
    <property type="entry name" value="Cytochrom_C_asm"/>
    <property type="match status" value="1"/>
</dbReference>
<feature type="transmembrane region" description="Helical" evidence="10">
    <location>
        <begin position="96"/>
        <end position="115"/>
    </location>
</feature>
<feature type="transmembrane region" description="Helical" evidence="10">
    <location>
        <begin position="242"/>
        <end position="260"/>
    </location>
</feature>
<comment type="similarity">
    <text evidence="3">Belongs to the CcmC/CycZ/HelC family.</text>
</comment>
<evidence type="ECO:0000256" key="9">
    <source>
        <dbReference type="ARBA" id="ARBA00023136"/>
    </source>
</evidence>
<accession>A0A4U8YSH0</accession>
<feature type="transmembrane region" description="Helical" evidence="10">
    <location>
        <begin position="34"/>
        <end position="56"/>
    </location>
</feature>
<dbReference type="RefSeq" id="WP_180140615.1">
    <property type="nucleotide sequence ID" value="NZ_CAADHO010000003.1"/>
</dbReference>
<dbReference type="AlphaFoldDB" id="A0A4U8YSH0"/>
<dbReference type="GO" id="GO:0020037">
    <property type="term" value="F:heme binding"/>
    <property type="evidence" value="ECO:0007669"/>
    <property type="project" value="InterPro"/>
</dbReference>
<evidence type="ECO:0000256" key="6">
    <source>
        <dbReference type="ARBA" id="ARBA00022748"/>
    </source>
</evidence>
<comment type="function">
    <text evidence="1">Required for the export of heme to the periplasm for the biogenesis of c-type cytochromes.</text>
</comment>
<evidence type="ECO:0000256" key="10">
    <source>
        <dbReference type="SAM" id="Phobius"/>
    </source>
</evidence>
<feature type="transmembrane region" description="Helical" evidence="10">
    <location>
        <begin position="6"/>
        <end position="27"/>
    </location>
</feature>
<sequence length="271" mass="29651">MTSSLLISIATFVYGLSGLLYFCAWIFKSTRLNLPATATAAVGLGINTAGFLLRWSESYALGIGRIPLSNLYESLVFYGLAIAALYLVLERLMNIRIAGGFALTFSFLALAYASLSPSVGSQIRPLMPALKSNWLSAHVMTCFVGYAAFALSFALSLLFLFRPDAARSEEGSFDIDEASHQMILLGFLFLSIGIITGAVWANSAWGRYWGWDPKETWSLITWFIYASLIHVRLVRGWSGKKTAVLSIIGFAAVMFTYFGVNLLPGLHSYGA</sequence>
<dbReference type="PRINTS" id="PR01386">
    <property type="entry name" value="CCMCBIOGNSIS"/>
</dbReference>
<dbReference type="PANTHER" id="PTHR30071:SF1">
    <property type="entry name" value="CYTOCHROME B_B6 PROTEIN-RELATED"/>
    <property type="match status" value="1"/>
</dbReference>
<dbReference type="GO" id="GO:0005886">
    <property type="term" value="C:plasma membrane"/>
    <property type="evidence" value="ECO:0007669"/>
    <property type="project" value="TreeGrafter"/>
</dbReference>
<gene>
    <name evidence="12" type="ORF">MSL71_24390</name>
</gene>
<dbReference type="Proteomes" id="UP000507962">
    <property type="component" value="Unassembled WGS sequence"/>
</dbReference>
<proteinExistence type="inferred from homology"/>
<dbReference type="GO" id="GO:0017004">
    <property type="term" value="P:cytochrome complex assembly"/>
    <property type="evidence" value="ECO:0007669"/>
    <property type="project" value="UniProtKB-KW"/>
</dbReference>
<feature type="transmembrane region" description="Helical" evidence="10">
    <location>
        <begin position="182"/>
        <end position="205"/>
    </location>
</feature>
<reference evidence="12 13" key="1">
    <citation type="submission" date="2019-03" db="EMBL/GenBank/DDBJ databases">
        <authorList>
            <person name="Nijsse B."/>
        </authorList>
    </citation>
    <scope>NUCLEOTIDE SEQUENCE [LARGE SCALE GENOMIC DNA]</scope>
    <source>
        <strain evidence="12">Desulfoluna butyratoxydans MSL71</strain>
    </source>
</reference>
<dbReference type="InterPro" id="IPR003557">
    <property type="entry name" value="Cyt_c_biogenesis_CcmC"/>
</dbReference>
<comment type="subcellular location">
    <subcellularLocation>
        <location evidence="2">Membrane</location>
        <topology evidence="2">Multi-pass membrane protein</topology>
    </subcellularLocation>
</comment>
<evidence type="ECO:0000256" key="1">
    <source>
        <dbReference type="ARBA" id="ARBA00002442"/>
    </source>
</evidence>
<evidence type="ECO:0000313" key="12">
    <source>
        <dbReference type="EMBL" id="VFQ44782.1"/>
    </source>
</evidence>
<name>A0A4U8YSH0_9BACT</name>
<dbReference type="NCBIfam" id="TIGR03144">
    <property type="entry name" value="cytochr_II_ccsB"/>
    <property type="match status" value="1"/>
</dbReference>
<feature type="domain" description="Cytochrome c assembly protein" evidence="11">
    <location>
        <begin position="68"/>
        <end position="267"/>
    </location>
</feature>
<keyword evidence="9 10" id="KW-0472">Membrane</keyword>
<evidence type="ECO:0000256" key="2">
    <source>
        <dbReference type="ARBA" id="ARBA00004141"/>
    </source>
</evidence>